<dbReference type="SUPFAM" id="SSF57924">
    <property type="entry name" value="Inhibitor of apoptosis (IAP) repeat"/>
    <property type="match status" value="1"/>
</dbReference>
<organism evidence="3">
    <name type="scientific">Timema douglasi</name>
    <name type="common">Walking stick</name>
    <dbReference type="NCBI Taxonomy" id="61478"/>
    <lineage>
        <taxon>Eukaryota</taxon>
        <taxon>Metazoa</taxon>
        <taxon>Ecdysozoa</taxon>
        <taxon>Arthropoda</taxon>
        <taxon>Hexapoda</taxon>
        <taxon>Insecta</taxon>
        <taxon>Pterygota</taxon>
        <taxon>Neoptera</taxon>
        <taxon>Polyneoptera</taxon>
        <taxon>Phasmatodea</taxon>
        <taxon>Timematodea</taxon>
        <taxon>Timematoidea</taxon>
        <taxon>Timematidae</taxon>
        <taxon>Timema</taxon>
    </lineage>
</organism>
<keyword evidence="1" id="KW-0479">Metal-binding</keyword>
<dbReference type="Pfam" id="PF00653">
    <property type="entry name" value="BIR"/>
    <property type="match status" value="1"/>
</dbReference>
<keyword evidence="2" id="KW-0862">Zinc</keyword>
<sequence length="120" mass="13941">MDHPELLFEEARLKTFGNWPYNNDSACSPEKMAEAGFYACGSTEDPDEARKEHKSHAPKCMFVKFGKKESELTVYQIYDLDLERLINGLKAQYNERKKEIILKVPSIKKKIAAMRKKQKK</sequence>
<protein>
    <submittedName>
        <fullName evidence="3">Uncharacterized protein</fullName>
    </submittedName>
</protein>
<evidence type="ECO:0000256" key="2">
    <source>
        <dbReference type="ARBA" id="ARBA00022833"/>
    </source>
</evidence>
<dbReference type="PANTHER" id="PTHR46771:SF5">
    <property type="entry name" value="DETERIN"/>
    <property type="match status" value="1"/>
</dbReference>
<dbReference type="PANTHER" id="PTHR46771">
    <property type="entry name" value="DETERIN"/>
    <property type="match status" value="1"/>
</dbReference>
<dbReference type="Gene3D" id="1.10.1170.10">
    <property type="entry name" value="Inhibitor Of Apoptosis Protein (2mihbC-IAP-1), Chain A"/>
    <property type="match status" value="1"/>
</dbReference>
<name>A0A7R8ZFD8_TIMDO</name>
<proteinExistence type="predicted"/>
<dbReference type="AlphaFoldDB" id="A0A7R8ZFD8"/>
<dbReference type="GO" id="GO:0046872">
    <property type="term" value="F:metal ion binding"/>
    <property type="evidence" value="ECO:0007669"/>
    <property type="project" value="UniProtKB-KW"/>
</dbReference>
<gene>
    <name evidence="3" type="ORF">TDIB3V08_LOCUS10670</name>
</gene>
<evidence type="ECO:0000256" key="1">
    <source>
        <dbReference type="ARBA" id="ARBA00022723"/>
    </source>
</evidence>
<dbReference type="InterPro" id="IPR051190">
    <property type="entry name" value="Baculoviral_IAP"/>
</dbReference>
<dbReference type="PROSITE" id="PS50143">
    <property type="entry name" value="BIR_REPEAT_2"/>
    <property type="match status" value="1"/>
</dbReference>
<dbReference type="EMBL" id="OA572534">
    <property type="protein sequence ID" value="CAD7204513.1"/>
    <property type="molecule type" value="Genomic_DNA"/>
</dbReference>
<reference evidence="3" key="1">
    <citation type="submission" date="2020-11" db="EMBL/GenBank/DDBJ databases">
        <authorList>
            <person name="Tran Van P."/>
        </authorList>
    </citation>
    <scope>NUCLEOTIDE SEQUENCE</scope>
</reference>
<evidence type="ECO:0000313" key="3">
    <source>
        <dbReference type="EMBL" id="CAD7204513.1"/>
    </source>
</evidence>
<dbReference type="InterPro" id="IPR001370">
    <property type="entry name" value="BIR_rpt"/>
</dbReference>
<dbReference type="SMART" id="SM00238">
    <property type="entry name" value="BIR"/>
    <property type="match status" value="1"/>
</dbReference>
<accession>A0A7R8ZFD8</accession>